<dbReference type="InterPro" id="IPR013083">
    <property type="entry name" value="Znf_RING/FYVE/PHD"/>
</dbReference>
<feature type="repeat" description="ARM" evidence="7">
    <location>
        <begin position="435"/>
        <end position="478"/>
    </location>
</feature>
<dbReference type="EMBL" id="CM004398">
    <property type="protein sequence ID" value="OAY34565.1"/>
    <property type="molecule type" value="Genomic_DNA"/>
</dbReference>
<dbReference type="AlphaFoldDB" id="A0A2C9UT39"/>
<accession>A0A2C9UT39</accession>
<evidence type="ECO:0000256" key="2">
    <source>
        <dbReference type="ARBA" id="ARBA00004906"/>
    </source>
</evidence>
<evidence type="ECO:0000256" key="5">
    <source>
        <dbReference type="ARBA" id="ARBA00022737"/>
    </source>
</evidence>
<evidence type="ECO:0000259" key="8">
    <source>
        <dbReference type="PROSITE" id="PS51698"/>
    </source>
</evidence>
<feature type="domain" description="U-box" evidence="8">
    <location>
        <begin position="166"/>
        <end position="240"/>
    </location>
</feature>
<evidence type="ECO:0000313" key="9">
    <source>
        <dbReference type="EMBL" id="OAY34565.1"/>
    </source>
</evidence>
<dbReference type="InterPro" id="IPR011989">
    <property type="entry name" value="ARM-like"/>
</dbReference>
<dbReference type="SUPFAM" id="SSF57850">
    <property type="entry name" value="RING/U-box"/>
    <property type="match status" value="1"/>
</dbReference>
<comment type="pathway">
    <text evidence="2">Protein modification; protein ubiquitination.</text>
</comment>
<dbReference type="GO" id="GO:0016567">
    <property type="term" value="P:protein ubiquitination"/>
    <property type="evidence" value="ECO:0007669"/>
    <property type="project" value="UniProtKB-UniPathway"/>
</dbReference>
<dbReference type="SMART" id="SM00504">
    <property type="entry name" value="Ubox"/>
    <property type="match status" value="1"/>
</dbReference>
<evidence type="ECO:0000256" key="6">
    <source>
        <dbReference type="ARBA" id="ARBA00022786"/>
    </source>
</evidence>
<dbReference type="InterPro" id="IPR000225">
    <property type="entry name" value="Armadillo"/>
</dbReference>
<dbReference type="InterPro" id="IPR016024">
    <property type="entry name" value="ARM-type_fold"/>
</dbReference>
<sequence>MLMESDRVANQFRMFVRALALGLDVLPLGLLDVPSEAKELIELMRTQARKSRFEVDPDDERVIKDVFLILNQLENGIVPDEYDIKRVLDSIGVKKWSDCNKEVKLLDAEIGLDYSNEEKRREMPFLSSLMGFMSYSRCVLFDAVDNKVAQQQQHSSRCDSDLLSCLNSDDFRCPISLEIMKEPVTIATGHTYDRSSILKWFRSGNPTCPKTGKRLRTTELIPNLVLKGLIQQYCFRNGIHFAESGHKNRDITRTIHAGSLAYEGTMRLVADFLAGKLTNVDDEERNKAAYEIRLLSKASIFNRYCLTEAGVIPYLLKLLLSKESMSQENAIAGLLNLSKHSKSKAVIVENGGLELIVEVLKKGSQMEAKQHAAATLFYLASIEDYRKLIGENTEALPALLDLIREGHDRAQRNALVAIYGLLTHPENHRRVLAAGAVPLLLSLLTSSEREERVANALAVLASLAEKADGAKAVLQSGALPQIVGVLDSSTSRAAKEQCVVLLLALCINGGTDVVSLLVKSPSLMGSLYSQLSEGTSRASKKASALIRILHEFYERNSSGSKTPIFSRERFVHVW</sequence>
<dbReference type="Pfam" id="PF04564">
    <property type="entry name" value="U-box"/>
    <property type="match status" value="1"/>
</dbReference>
<dbReference type="UniPathway" id="UPA00143"/>
<dbReference type="InterPro" id="IPR003613">
    <property type="entry name" value="Ubox_domain"/>
</dbReference>
<dbReference type="GO" id="GO:0010029">
    <property type="term" value="P:regulation of seed germination"/>
    <property type="evidence" value="ECO:0007669"/>
    <property type="project" value="UniProtKB-ARBA"/>
</dbReference>
<dbReference type="Pfam" id="PF25598">
    <property type="entry name" value="ARM_PUB"/>
    <property type="match status" value="1"/>
</dbReference>
<dbReference type="PROSITE" id="PS50176">
    <property type="entry name" value="ARM_REPEAT"/>
    <property type="match status" value="2"/>
</dbReference>
<evidence type="ECO:0000256" key="3">
    <source>
        <dbReference type="ARBA" id="ARBA00012483"/>
    </source>
</evidence>
<dbReference type="FunFam" id="3.30.40.10:FF:000442">
    <property type="entry name" value="RING-type E3 ubiquitin transferase"/>
    <property type="match status" value="1"/>
</dbReference>
<organism evidence="9">
    <name type="scientific">Manihot esculenta</name>
    <name type="common">Cassava</name>
    <name type="synonym">Jatropha manihot</name>
    <dbReference type="NCBI Taxonomy" id="3983"/>
    <lineage>
        <taxon>Eukaryota</taxon>
        <taxon>Viridiplantae</taxon>
        <taxon>Streptophyta</taxon>
        <taxon>Embryophyta</taxon>
        <taxon>Tracheophyta</taxon>
        <taxon>Spermatophyta</taxon>
        <taxon>Magnoliopsida</taxon>
        <taxon>eudicotyledons</taxon>
        <taxon>Gunneridae</taxon>
        <taxon>Pentapetalae</taxon>
        <taxon>rosids</taxon>
        <taxon>fabids</taxon>
        <taxon>Malpighiales</taxon>
        <taxon>Euphorbiaceae</taxon>
        <taxon>Crotonoideae</taxon>
        <taxon>Manihoteae</taxon>
        <taxon>Manihot</taxon>
    </lineage>
</organism>
<name>A0A2C9UT39_MANES</name>
<dbReference type="GO" id="GO:0061630">
    <property type="term" value="F:ubiquitin protein ligase activity"/>
    <property type="evidence" value="ECO:0007669"/>
    <property type="project" value="UniProtKB-EC"/>
</dbReference>
<dbReference type="CDD" id="cd16664">
    <property type="entry name" value="RING-Ubox_PUB"/>
    <property type="match status" value="1"/>
</dbReference>
<gene>
    <name evidence="9" type="ORF">MANES_12G029900</name>
</gene>
<evidence type="ECO:0000256" key="1">
    <source>
        <dbReference type="ARBA" id="ARBA00000900"/>
    </source>
</evidence>
<dbReference type="SUPFAM" id="SSF48371">
    <property type="entry name" value="ARM repeat"/>
    <property type="match status" value="1"/>
</dbReference>
<comment type="catalytic activity">
    <reaction evidence="1">
        <text>S-ubiquitinyl-[E2 ubiquitin-conjugating enzyme]-L-cysteine + [acceptor protein]-L-lysine = [E2 ubiquitin-conjugating enzyme]-L-cysteine + N(6)-ubiquitinyl-[acceptor protein]-L-lysine.</text>
        <dbReference type="EC" id="2.3.2.27"/>
    </reaction>
</comment>
<dbReference type="InterPro" id="IPR045210">
    <property type="entry name" value="RING-Ubox_PUB"/>
</dbReference>
<dbReference type="PANTHER" id="PTHR23315">
    <property type="entry name" value="U BOX DOMAIN-CONTAINING"/>
    <property type="match status" value="1"/>
</dbReference>
<dbReference type="Gene3D" id="1.25.10.10">
    <property type="entry name" value="Leucine-rich Repeat Variant"/>
    <property type="match status" value="1"/>
</dbReference>
<protein>
    <recommendedName>
        <fullName evidence="3">RING-type E3 ubiquitin transferase</fullName>
        <ecNumber evidence="3">2.3.2.27</ecNumber>
    </recommendedName>
</protein>
<proteinExistence type="predicted"/>
<dbReference type="PROSITE" id="PS51698">
    <property type="entry name" value="U_BOX"/>
    <property type="match status" value="1"/>
</dbReference>
<keyword evidence="6" id="KW-0833">Ubl conjugation pathway</keyword>
<keyword evidence="4" id="KW-0808">Transferase</keyword>
<evidence type="ECO:0000256" key="4">
    <source>
        <dbReference type="ARBA" id="ARBA00022679"/>
    </source>
</evidence>
<dbReference type="GO" id="GO:0005737">
    <property type="term" value="C:cytoplasm"/>
    <property type="evidence" value="ECO:0000318"/>
    <property type="project" value="GO_Central"/>
</dbReference>
<dbReference type="GO" id="GO:0005634">
    <property type="term" value="C:nucleus"/>
    <property type="evidence" value="ECO:0000318"/>
    <property type="project" value="GO_Central"/>
</dbReference>
<feature type="repeat" description="ARM" evidence="7">
    <location>
        <begin position="310"/>
        <end position="352"/>
    </location>
</feature>
<keyword evidence="5" id="KW-0677">Repeat</keyword>
<evidence type="ECO:0000256" key="7">
    <source>
        <dbReference type="PROSITE-ProRule" id="PRU00259"/>
    </source>
</evidence>
<dbReference type="Gene3D" id="3.30.40.10">
    <property type="entry name" value="Zinc/RING finger domain, C3HC4 (zinc finger)"/>
    <property type="match status" value="1"/>
</dbReference>
<dbReference type="InterPro" id="IPR058678">
    <property type="entry name" value="ARM_PUB"/>
</dbReference>
<dbReference type="PANTHER" id="PTHR23315:SF307">
    <property type="entry name" value="U-BOX DOMAIN-CONTAINING PROTEIN 19"/>
    <property type="match status" value="1"/>
</dbReference>
<reference evidence="9" key="1">
    <citation type="submission" date="2016-02" db="EMBL/GenBank/DDBJ databases">
        <title>WGS assembly of Manihot esculenta.</title>
        <authorList>
            <person name="Bredeson J.V."/>
            <person name="Prochnik S.E."/>
            <person name="Lyons J.B."/>
            <person name="Schmutz J."/>
            <person name="Grimwood J."/>
            <person name="Vrebalov J."/>
            <person name="Bart R.S."/>
            <person name="Amuge T."/>
            <person name="Ferguson M.E."/>
            <person name="Green R."/>
            <person name="Putnam N."/>
            <person name="Stites J."/>
            <person name="Rounsley S."/>
            <person name="Rokhsar D.S."/>
        </authorList>
    </citation>
    <scope>NUCLEOTIDE SEQUENCE [LARGE SCALE GENOMIC DNA]</scope>
    <source>
        <tissue evidence="9">Leaf</tissue>
    </source>
</reference>
<dbReference type="FunFam" id="1.25.10.10:FF:000485">
    <property type="entry name" value="RING-type E3 ubiquitin transferase"/>
    <property type="match status" value="1"/>
</dbReference>
<dbReference type="EC" id="2.3.2.27" evidence="3"/>
<dbReference type="SMART" id="SM00185">
    <property type="entry name" value="ARM"/>
    <property type="match status" value="5"/>
</dbReference>